<dbReference type="PRINTS" id="PR00778">
    <property type="entry name" value="HTHARSR"/>
</dbReference>
<keyword evidence="6" id="KW-1185">Reference proteome</keyword>
<dbReference type="PANTHER" id="PTHR33154:SF12">
    <property type="entry name" value="TRANSCRIPTIONAL REGULATORY PROTEIN"/>
    <property type="match status" value="1"/>
</dbReference>
<comment type="caution">
    <text evidence="5">The sequence shown here is derived from an EMBL/GenBank/DDBJ whole genome shotgun (WGS) entry which is preliminary data.</text>
</comment>
<evidence type="ECO:0000256" key="2">
    <source>
        <dbReference type="ARBA" id="ARBA00023125"/>
    </source>
</evidence>
<sequence>MRGLWHPATEDIQLAQVMHALSDPVRLELVGRMSRCGPINCGVVATGIELHKSTLSHHYQVLREAGLTLTTLVGRERIVRLRRDDLEARFPGLLQSVLAALDRDRPLEATT</sequence>
<reference evidence="6" key="1">
    <citation type="journal article" date="2019" name="Int. J. Syst. Evol. Microbiol.">
        <title>The Global Catalogue of Microorganisms (GCM) 10K type strain sequencing project: providing services to taxonomists for standard genome sequencing and annotation.</title>
        <authorList>
            <consortium name="The Broad Institute Genomics Platform"/>
            <consortium name="The Broad Institute Genome Sequencing Center for Infectious Disease"/>
            <person name="Wu L."/>
            <person name="Ma J."/>
        </authorList>
    </citation>
    <scope>NUCLEOTIDE SEQUENCE [LARGE SCALE GENOMIC DNA]</scope>
    <source>
        <strain evidence="6">JCM 18303</strain>
    </source>
</reference>
<dbReference type="InterPro" id="IPR011991">
    <property type="entry name" value="ArsR-like_HTH"/>
</dbReference>
<protein>
    <submittedName>
        <fullName evidence="5">Helix-turn-helix transcriptional regulator</fullName>
    </submittedName>
</protein>
<evidence type="ECO:0000259" key="4">
    <source>
        <dbReference type="PROSITE" id="PS50987"/>
    </source>
</evidence>
<dbReference type="CDD" id="cd00090">
    <property type="entry name" value="HTH_ARSR"/>
    <property type="match status" value="1"/>
</dbReference>
<evidence type="ECO:0000256" key="1">
    <source>
        <dbReference type="ARBA" id="ARBA00023015"/>
    </source>
</evidence>
<name>A0ABP9QEC7_9PSEU</name>
<dbReference type="PANTHER" id="PTHR33154">
    <property type="entry name" value="TRANSCRIPTIONAL REGULATOR, ARSR FAMILY"/>
    <property type="match status" value="1"/>
</dbReference>
<dbReference type="EMBL" id="BAABJP010000020">
    <property type="protein sequence ID" value="GAA5160551.1"/>
    <property type="molecule type" value="Genomic_DNA"/>
</dbReference>
<dbReference type="InterPro" id="IPR036390">
    <property type="entry name" value="WH_DNA-bd_sf"/>
</dbReference>
<feature type="domain" description="HTH arsR-type" evidence="4">
    <location>
        <begin position="6"/>
        <end position="105"/>
    </location>
</feature>
<dbReference type="SMART" id="SM00418">
    <property type="entry name" value="HTH_ARSR"/>
    <property type="match status" value="1"/>
</dbReference>
<dbReference type="Pfam" id="PF12840">
    <property type="entry name" value="HTH_20"/>
    <property type="match status" value="1"/>
</dbReference>
<evidence type="ECO:0000313" key="5">
    <source>
        <dbReference type="EMBL" id="GAA5160551.1"/>
    </source>
</evidence>
<keyword evidence="2" id="KW-0238">DNA-binding</keyword>
<gene>
    <name evidence="5" type="ORF">GCM10023321_43460</name>
</gene>
<keyword evidence="1" id="KW-0805">Transcription regulation</keyword>
<dbReference type="RefSeq" id="WP_185060310.1">
    <property type="nucleotide sequence ID" value="NZ_BAABJP010000020.1"/>
</dbReference>
<dbReference type="SUPFAM" id="SSF46785">
    <property type="entry name" value="Winged helix' DNA-binding domain"/>
    <property type="match status" value="1"/>
</dbReference>
<dbReference type="InterPro" id="IPR036388">
    <property type="entry name" value="WH-like_DNA-bd_sf"/>
</dbReference>
<evidence type="ECO:0000256" key="3">
    <source>
        <dbReference type="ARBA" id="ARBA00023163"/>
    </source>
</evidence>
<dbReference type="InterPro" id="IPR051081">
    <property type="entry name" value="HTH_MetalResp_TranReg"/>
</dbReference>
<dbReference type="Proteomes" id="UP001428817">
    <property type="component" value="Unassembled WGS sequence"/>
</dbReference>
<accession>A0ABP9QEC7</accession>
<dbReference type="InterPro" id="IPR001845">
    <property type="entry name" value="HTH_ArsR_DNA-bd_dom"/>
</dbReference>
<evidence type="ECO:0000313" key="6">
    <source>
        <dbReference type="Proteomes" id="UP001428817"/>
    </source>
</evidence>
<dbReference type="PROSITE" id="PS50987">
    <property type="entry name" value="HTH_ARSR_2"/>
    <property type="match status" value="1"/>
</dbReference>
<keyword evidence="3" id="KW-0804">Transcription</keyword>
<organism evidence="5 6">
    <name type="scientific">Pseudonocardia eucalypti</name>
    <dbReference type="NCBI Taxonomy" id="648755"/>
    <lineage>
        <taxon>Bacteria</taxon>
        <taxon>Bacillati</taxon>
        <taxon>Actinomycetota</taxon>
        <taxon>Actinomycetes</taxon>
        <taxon>Pseudonocardiales</taxon>
        <taxon>Pseudonocardiaceae</taxon>
        <taxon>Pseudonocardia</taxon>
    </lineage>
</organism>
<dbReference type="Gene3D" id="1.10.10.10">
    <property type="entry name" value="Winged helix-like DNA-binding domain superfamily/Winged helix DNA-binding domain"/>
    <property type="match status" value="1"/>
</dbReference>
<proteinExistence type="predicted"/>